<dbReference type="Pfam" id="PF01187">
    <property type="entry name" value="MIF"/>
    <property type="match status" value="1"/>
</dbReference>
<dbReference type="GO" id="GO:0005615">
    <property type="term" value="C:extracellular space"/>
    <property type="evidence" value="ECO:0007669"/>
    <property type="project" value="TreeGrafter"/>
</dbReference>
<dbReference type="AlphaFoldDB" id="A0A7N0ZST4"/>
<dbReference type="PANTHER" id="PTHR11954:SF25">
    <property type="entry name" value="LS1-LIKE PROTEIN"/>
    <property type="match status" value="1"/>
</dbReference>
<keyword evidence="3" id="KW-1185">Reference proteome</keyword>
<dbReference type="Proteomes" id="UP000594263">
    <property type="component" value="Unplaced"/>
</dbReference>
<dbReference type="EnsemblPlants" id="Kaladp0024s0866.1.v1.1">
    <property type="protein sequence ID" value="Kaladp0024s0866.1.v1.1"/>
    <property type="gene ID" value="Kaladp0024s0866.v1.1"/>
</dbReference>
<dbReference type="OMA" id="MPCLDIS"/>
<evidence type="ECO:0008006" key="4">
    <source>
        <dbReference type="Google" id="ProtNLM"/>
    </source>
</evidence>
<protein>
    <recommendedName>
        <fullName evidence="4">Macrophage migration inhibitory factor</fullName>
    </recommendedName>
</protein>
<reference evidence="2" key="1">
    <citation type="submission" date="2021-01" db="UniProtKB">
        <authorList>
            <consortium name="EnsemblPlants"/>
        </authorList>
    </citation>
    <scope>IDENTIFICATION</scope>
</reference>
<evidence type="ECO:0000313" key="3">
    <source>
        <dbReference type="Proteomes" id="UP000594263"/>
    </source>
</evidence>
<organism evidence="2 3">
    <name type="scientific">Kalanchoe fedtschenkoi</name>
    <name type="common">Lavender scallops</name>
    <name type="synonym">South American air plant</name>
    <dbReference type="NCBI Taxonomy" id="63787"/>
    <lineage>
        <taxon>Eukaryota</taxon>
        <taxon>Viridiplantae</taxon>
        <taxon>Streptophyta</taxon>
        <taxon>Embryophyta</taxon>
        <taxon>Tracheophyta</taxon>
        <taxon>Spermatophyta</taxon>
        <taxon>Magnoliopsida</taxon>
        <taxon>eudicotyledons</taxon>
        <taxon>Gunneridae</taxon>
        <taxon>Pentapetalae</taxon>
        <taxon>Saxifragales</taxon>
        <taxon>Crassulaceae</taxon>
        <taxon>Kalanchoe</taxon>
    </lineage>
</organism>
<accession>A0A7N0ZST4</accession>
<dbReference type="PANTHER" id="PTHR11954">
    <property type="entry name" value="D-DOPACHROME DECARBOXYLASE"/>
    <property type="match status" value="1"/>
</dbReference>
<dbReference type="InterPro" id="IPR001398">
    <property type="entry name" value="Macrophage_inhib_fac"/>
</dbReference>
<evidence type="ECO:0000256" key="1">
    <source>
        <dbReference type="ARBA" id="ARBA00005851"/>
    </source>
</evidence>
<dbReference type="Gramene" id="Kaladp0024s0866.1.v1.1">
    <property type="protein sequence ID" value="Kaladp0024s0866.1.v1.1"/>
    <property type="gene ID" value="Kaladp0024s0866.v1.1"/>
</dbReference>
<dbReference type="GO" id="GO:0050178">
    <property type="term" value="F:phenylpyruvate tautomerase activity"/>
    <property type="evidence" value="ECO:0007669"/>
    <property type="project" value="TreeGrafter"/>
</dbReference>
<evidence type="ECO:0000313" key="2">
    <source>
        <dbReference type="EnsemblPlants" id="Kaladp0024s0866.1.v1.1"/>
    </source>
</evidence>
<dbReference type="SUPFAM" id="SSF55331">
    <property type="entry name" value="Tautomerase/MIF"/>
    <property type="match status" value="1"/>
</dbReference>
<sequence>MPCLNLSTNVDLDGIDLDPIFAELTKCVSTIMGKPEHFVMVLIKGSVEISFGKNKEAAAYGEVVAMGGLDSAVKKRLIAEIGAILKNRFDIPNTRFFLKVYDTTMAAKLNSKI</sequence>
<dbReference type="GO" id="GO:0005634">
    <property type="term" value="C:nucleus"/>
    <property type="evidence" value="ECO:0007669"/>
    <property type="project" value="EnsemblPlants"/>
</dbReference>
<name>A0A7N0ZST4_KALFE</name>
<dbReference type="GO" id="GO:0005777">
    <property type="term" value="C:peroxisome"/>
    <property type="evidence" value="ECO:0007669"/>
    <property type="project" value="EnsemblPlants"/>
</dbReference>
<dbReference type="Gene3D" id="3.30.429.10">
    <property type="entry name" value="Macrophage Migration Inhibitory Factor"/>
    <property type="match status" value="1"/>
</dbReference>
<dbReference type="InterPro" id="IPR014347">
    <property type="entry name" value="Tautomerase/MIF_sf"/>
</dbReference>
<comment type="similarity">
    <text evidence="1">Belongs to the MIF family.</text>
</comment>
<proteinExistence type="inferred from homology"/>